<gene>
    <name evidence="2" type="ORF">QN243_20065</name>
</gene>
<organism evidence="2 3">
    <name type="scientific">Xanthomonas rydalmerensis</name>
    <dbReference type="NCBI Taxonomy" id="3046274"/>
    <lineage>
        <taxon>Bacteria</taxon>
        <taxon>Pseudomonadati</taxon>
        <taxon>Pseudomonadota</taxon>
        <taxon>Gammaproteobacteria</taxon>
        <taxon>Lysobacterales</taxon>
        <taxon>Lysobacteraceae</taxon>
        <taxon>Xanthomonas</taxon>
    </lineage>
</organism>
<keyword evidence="3" id="KW-1185">Reference proteome</keyword>
<evidence type="ECO:0000256" key="1">
    <source>
        <dbReference type="SAM" id="MobiDB-lite"/>
    </source>
</evidence>
<proteinExistence type="predicted"/>
<accession>A0ABZ0JND7</accession>
<dbReference type="RefSeq" id="WP_317844028.1">
    <property type="nucleotide sequence ID" value="NZ_CP126170.1"/>
</dbReference>
<dbReference type="EMBL" id="CP126172">
    <property type="protein sequence ID" value="WOS40657.1"/>
    <property type="molecule type" value="Genomic_DNA"/>
</dbReference>
<evidence type="ECO:0000313" key="3">
    <source>
        <dbReference type="Proteomes" id="UP001302020"/>
    </source>
</evidence>
<reference evidence="2 3" key="1">
    <citation type="submission" date="2023-05" db="EMBL/GenBank/DDBJ databases">
        <title>Xanthomonas rydalmerenesis sp. nov., a novel Xanthomonas species isolated from Fragaria x ananassa.</title>
        <authorList>
            <person name="McKnight D.J.E."/>
            <person name="Wong-Bajracharya J."/>
            <person name="Okoh E.B."/>
            <person name="Snijders F."/>
            <person name="Lidbetter F."/>
            <person name="Webster J."/>
            <person name="Djordjevic S.P."/>
            <person name="Bogema D.R."/>
            <person name="Chapman T.A."/>
        </authorList>
    </citation>
    <scope>NUCLEOTIDE SEQUENCE [LARGE SCALE GENOMIC DNA]</scope>
    <source>
        <strain evidence="2 3">DAR34883</strain>
    </source>
</reference>
<name>A0ABZ0JND7_9XANT</name>
<protein>
    <submittedName>
        <fullName evidence="2">Uncharacterized protein</fullName>
    </submittedName>
</protein>
<dbReference type="Proteomes" id="UP001302020">
    <property type="component" value="Chromosome"/>
</dbReference>
<sequence length="316" mass="33768">MHPLPPLLSRRSRSLAVLAFALVCIGGLCGFRPWPSPPTSAPAVQLQVIDRDAGEAPLPAHAWRGERWIAATPGHRYALRLTNLTGARVLVVLSVDGVNAVSGQTAASDQRGYVLAPWQRTEIAGWRKSSEDVAQFVFTDLEDSYAARTGRPRNVGVIGMAVFDEARAWPDTVLGDAGVDAERAANATARAATPVVPAPDAMPAPALAADMPQRSAAAPLAAAPSADARAYAREGTSAARVQQRLGTGHGAREWSPSRVTEFERASDVPMQRTELRYDSRARLIARGVLPRDLLPRRVAVAPSAFPGDYVPDPPER</sequence>
<evidence type="ECO:0000313" key="2">
    <source>
        <dbReference type="EMBL" id="WOS40657.1"/>
    </source>
</evidence>
<feature type="region of interest" description="Disordered" evidence="1">
    <location>
        <begin position="233"/>
        <end position="256"/>
    </location>
</feature>